<sequence length="295" mass="32296">MANAITKFKTYIALLDEVYKQASLTADLDSDPTLVKAGANANEIIIPKISMDGLADYSRNSGYVKGDVTLTNETVTFNYDRGRKFSVDNMDNEETAGLAFGRLSSEFIRVKVAPEQDAFRFATYAGTTGISKVSAGATLSSGNDVLTALITAQNKMDEDEVLPENRILYITPTLYNLAINVDTTKSKAVLDGFAKIVKVPQSRFYTAIDLKDGTTKSEGVDETAGGFAKATTAKDINFMIIQKSAVIQYPKHTVNKVVTPEENQTDDSWLFFFRAYGLADVYENKAAGIYLHHKA</sequence>
<evidence type="ECO:0008006" key="3">
    <source>
        <dbReference type="Google" id="ProtNLM"/>
    </source>
</evidence>
<dbReference type="Proteomes" id="UP001208131">
    <property type="component" value="Unassembled WGS sequence"/>
</dbReference>
<proteinExistence type="predicted"/>
<name>A0AAE3IFJ2_9FIRM</name>
<reference evidence="1 2" key="1">
    <citation type="journal article" date="2021" name="ISME Commun">
        <title>Automated analysis of genomic sequences facilitates high-throughput and comprehensive description of bacteria.</title>
        <authorList>
            <person name="Hitch T.C.A."/>
        </authorList>
    </citation>
    <scope>NUCLEOTIDE SEQUENCE [LARGE SCALE GENOMIC DNA]</scope>
    <source>
        <strain evidence="1 2">Sanger_31</strain>
    </source>
</reference>
<evidence type="ECO:0000313" key="1">
    <source>
        <dbReference type="EMBL" id="MCU6705296.1"/>
    </source>
</evidence>
<dbReference type="AlphaFoldDB" id="A0AAE3IFJ2"/>
<keyword evidence="2" id="KW-1185">Reference proteome</keyword>
<protein>
    <recommendedName>
        <fullName evidence="3">Capsid protein</fullName>
    </recommendedName>
</protein>
<accession>A0AAE3IFJ2</accession>
<dbReference type="RefSeq" id="WP_041337532.1">
    <property type="nucleotide sequence ID" value="NZ_JAOQJZ010000004.1"/>
</dbReference>
<comment type="caution">
    <text evidence="1">The sequence shown here is derived from an EMBL/GenBank/DDBJ whole genome shotgun (WGS) entry which is preliminary data.</text>
</comment>
<dbReference type="EMBL" id="JAOQJZ010000004">
    <property type="protein sequence ID" value="MCU6705296.1"/>
    <property type="molecule type" value="Genomic_DNA"/>
</dbReference>
<evidence type="ECO:0000313" key="2">
    <source>
        <dbReference type="Proteomes" id="UP001208131"/>
    </source>
</evidence>
<organism evidence="1 2">
    <name type="scientific">Hominimerdicola aceti</name>
    <dbReference type="NCBI Taxonomy" id="2981726"/>
    <lineage>
        <taxon>Bacteria</taxon>
        <taxon>Bacillati</taxon>
        <taxon>Bacillota</taxon>
        <taxon>Clostridia</taxon>
        <taxon>Eubacteriales</taxon>
        <taxon>Oscillospiraceae</taxon>
        <taxon>Hominimerdicola</taxon>
    </lineage>
</organism>
<gene>
    <name evidence="1" type="ORF">OCV57_05050</name>
</gene>